<name>A0AAU9CSF6_9BACT</name>
<dbReference type="EMBL" id="AP025314">
    <property type="protein sequence ID" value="BDD08302.1"/>
    <property type="molecule type" value="Genomic_DNA"/>
</dbReference>
<reference evidence="1 2" key="1">
    <citation type="submission" date="2021-12" db="EMBL/GenBank/DDBJ databases">
        <title>Genome sequencing of bacteria with rrn-lacking chromosome and rrn-plasmid.</title>
        <authorList>
            <person name="Anda M."/>
            <person name="Iwasaki W."/>
        </authorList>
    </citation>
    <scope>NUCLEOTIDE SEQUENCE [LARGE SCALE GENOMIC DNA]</scope>
    <source>
        <strain evidence="1 2">DSM 100852</strain>
    </source>
</reference>
<keyword evidence="2" id="KW-1185">Reference proteome</keyword>
<evidence type="ECO:0000313" key="2">
    <source>
        <dbReference type="Proteomes" id="UP001348817"/>
    </source>
</evidence>
<dbReference type="Proteomes" id="UP001348817">
    <property type="component" value="Chromosome"/>
</dbReference>
<proteinExistence type="predicted"/>
<sequence length="174" mass="19725">MEEQLKPENCIPPEDYPKIAENLGQCQTYIDEETKYIRQILYKALGKEAKEDTLDGKVANLLDIKQKLVRDIAGLEFTISQEQDANLLAKFEVDLAVYKARLLKINFDLENNKSDSIADVHHATTDAIVFGQKYRIYRQALLNYINDYVVPGNIGEGSVFFEGVEYVASLASQD</sequence>
<dbReference type="RefSeq" id="WP_338393570.1">
    <property type="nucleotide sequence ID" value="NZ_AP025314.1"/>
</dbReference>
<accession>A0AAU9CSF6</accession>
<organism evidence="1 2">
    <name type="scientific">Fulvitalea axinellae</name>
    <dbReference type="NCBI Taxonomy" id="1182444"/>
    <lineage>
        <taxon>Bacteria</taxon>
        <taxon>Pseudomonadati</taxon>
        <taxon>Bacteroidota</taxon>
        <taxon>Cytophagia</taxon>
        <taxon>Cytophagales</taxon>
        <taxon>Persicobacteraceae</taxon>
        <taxon>Fulvitalea</taxon>
    </lineage>
</organism>
<dbReference type="AlphaFoldDB" id="A0AAU9CSF6"/>
<protein>
    <submittedName>
        <fullName evidence="1">Uncharacterized protein</fullName>
    </submittedName>
</protein>
<evidence type="ECO:0000313" key="1">
    <source>
        <dbReference type="EMBL" id="BDD08302.1"/>
    </source>
</evidence>
<dbReference type="KEGG" id="fax:FUAX_07340"/>
<gene>
    <name evidence="1" type="ORF">FUAX_07340</name>
</gene>